<dbReference type="InterPro" id="IPR020846">
    <property type="entry name" value="MFS_dom"/>
</dbReference>
<evidence type="ECO:0000256" key="4">
    <source>
        <dbReference type="ARBA" id="ARBA00022692"/>
    </source>
</evidence>
<dbReference type="InterPro" id="IPR036259">
    <property type="entry name" value="MFS_trans_sf"/>
</dbReference>
<dbReference type="GO" id="GO:0022857">
    <property type="term" value="F:transmembrane transporter activity"/>
    <property type="evidence" value="ECO:0007669"/>
    <property type="project" value="InterPro"/>
</dbReference>
<evidence type="ECO:0000256" key="5">
    <source>
        <dbReference type="ARBA" id="ARBA00022989"/>
    </source>
</evidence>
<keyword evidence="5 7" id="KW-1133">Transmembrane helix</keyword>
<evidence type="ECO:0000256" key="1">
    <source>
        <dbReference type="ARBA" id="ARBA00004651"/>
    </source>
</evidence>
<evidence type="ECO:0000256" key="2">
    <source>
        <dbReference type="ARBA" id="ARBA00022448"/>
    </source>
</evidence>
<dbReference type="NCBIfam" id="NF000245">
    <property type="entry name" value="macrolide_MefA"/>
    <property type="match status" value="1"/>
</dbReference>
<keyword evidence="3" id="KW-1003">Cell membrane</keyword>
<evidence type="ECO:0000256" key="7">
    <source>
        <dbReference type="SAM" id="Phobius"/>
    </source>
</evidence>
<feature type="transmembrane region" description="Helical" evidence="7">
    <location>
        <begin position="257"/>
        <end position="281"/>
    </location>
</feature>
<keyword evidence="10" id="KW-1185">Reference proteome</keyword>
<keyword evidence="2" id="KW-0813">Transport</keyword>
<organism evidence="9 10">
    <name type="scientific">Sinanaerobacter chloroacetimidivorans</name>
    <dbReference type="NCBI Taxonomy" id="2818044"/>
    <lineage>
        <taxon>Bacteria</taxon>
        <taxon>Bacillati</taxon>
        <taxon>Bacillota</taxon>
        <taxon>Clostridia</taxon>
        <taxon>Peptostreptococcales</taxon>
        <taxon>Anaerovoracaceae</taxon>
        <taxon>Sinanaerobacter</taxon>
    </lineage>
</organism>
<evidence type="ECO:0000256" key="3">
    <source>
        <dbReference type="ARBA" id="ARBA00022475"/>
    </source>
</evidence>
<keyword evidence="6 7" id="KW-0472">Membrane</keyword>
<dbReference type="PANTHER" id="PTHR43266">
    <property type="entry name" value="MACROLIDE-EFFLUX PROTEIN"/>
    <property type="match status" value="1"/>
</dbReference>
<dbReference type="SUPFAM" id="SSF103473">
    <property type="entry name" value="MFS general substrate transporter"/>
    <property type="match status" value="1"/>
</dbReference>
<feature type="transmembrane region" description="Helical" evidence="7">
    <location>
        <begin position="293"/>
        <end position="314"/>
    </location>
</feature>
<reference evidence="9" key="2">
    <citation type="submission" date="2021-04" db="EMBL/GenBank/DDBJ databases">
        <authorList>
            <person name="Liu J."/>
        </authorList>
    </citation>
    <scope>NUCLEOTIDE SEQUENCE</scope>
    <source>
        <strain evidence="9">BAD-6</strain>
    </source>
</reference>
<sequence>MLICRLKLALWILACIFYCQNQNENNDKKCKERKDMINKTSKWKQDFFTIWTGQAISLITSAILQMVIIFYLTEKTGSAMVLSIASLVGFLPYAVFGPAIGVLVDRYDRKKIMIGADLMIAAAGALLAMIDLFMDLPVWMVMVVLFIRSIGAAFHSPALSAVTPLLVPEEQLTKCAGYSQSLQSISYIFSPAVAAFLYTVWELNAIILIDVLGAVIACITVALVRIPKVNAEKQSSDQNFMKEMKEGLGVLKENRGLFILLLIGTLYMFVYMPINALYPLISMEYFAGTPTHVSITEIAFASGMLAGGLLLGLFGRYKKRIILITLSIFLMGASLTISGLLPPSGFVIFVVCCASMGLSVPFYSGVQTALFQEKIKPEYLGRVFSLTGSIMSLAMPIGLILSGFFADRIGVNHWFLISGILVMGIAIICPLVTDVRKLD</sequence>
<dbReference type="Pfam" id="PF07690">
    <property type="entry name" value="MFS_1"/>
    <property type="match status" value="1"/>
</dbReference>
<reference evidence="9" key="1">
    <citation type="submission" date="2021-04" db="EMBL/GenBank/DDBJ databases">
        <title>Sinoanaerobacter chloroacetimidivorans sp. nov., an obligate anaerobic bacterium isolated from anaerobic sludge.</title>
        <authorList>
            <person name="Bao Y."/>
        </authorList>
    </citation>
    <scope>NUCLEOTIDE SEQUENCE</scope>
    <source>
        <strain evidence="9">BAD-6</strain>
    </source>
</reference>
<comment type="caution">
    <text evidence="9">The sequence shown here is derived from an EMBL/GenBank/DDBJ whole genome shotgun (WGS) entry which is preliminary data.</text>
</comment>
<dbReference type="EMBL" id="JAGSND010000001">
    <property type="protein sequence ID" value="MBR0596476.1"/>
    <property type="molecule type" value="Genomic_DNA"/>
</dbReference>
<comment type="subcellular location">
    <subcellularLocation>
        <location evidence="1">Cell membrane</location>
        <topology evidence="1">Multi-pass membrane protein</topology>
    </subcellularLocation>
</comment>
<dbReference type="PANTHER" id="PTHR43266:SF10">
    <property type="entry name" value="BACILYSIN EXPORTER BACE-RELATED"/>
    <property type="match status" value="1"/>
</dbReference>
<feature type="transmembrane region" description="Helical" evidence="7">
    <location>
        <begin position="79"/>
        <end position="104"/>
    </location>
</feature>
<evidence type="ECO:0000313" key="9">
    <source>
        <dbReference type="EMBL" id="MBR0596476.1"/>
    </source>
</evidence>
<dbReference type="NCBIfam" id="TIGR00900">
    <property type="entry name" value="2A0121"/>
    <property type="match status" value="1"/>
</dbReference>
<evidence type="ECO:0000313" key="10">
    <source>
        <dbReference type="Proteomes" id="UP000675664"/>
    </source>
</evidence>
<gene>
    <name evidence="9" type="primary">mef(A)</name>
    <name evidence="9" type="ORF">KCX82_01185</name>
</gene>
<dbReference type="Proteomes" id="UP000675664">
    <property type="component" value="Unassembled WGS sequence"/>
</dbReference>
<feature type="transmembrane region" description="Helical" evidence="7">
    <location>
        <begin position="321"/>
        <end position="341"/>
    </location>
</feature>
<protein>
    <submittedName>
        <fullName evidence="9">Macrolide efflux MFS transporter Mef(A)</fullName>
    </submittedName>
</protein>
<feature type="transmembrane region" description="Helical" evidence="7">
    <location>
        <begin position="207"/>
        <end position="226"/>
    </location>
</feature>
<feature type="transmembrane region" description="Helical" evidence="7">
    <location>
        <begin position="411"/>
        <end position="433"/>
    </location>
</feature>
<accession>A0A8J7VZM8</accession>
<evidence type="ECO:0000256" key="6">
    <source>
        <dbReference type="ARBA" id="ARBA00023136"/>
    </source>
</evidence>
<dbReference type="GO" id="GO:0005886">
    <property type="term" value="C:plasma membrane"/>
    <property type="evidence" value="ECO:0007669"/>
    <property type="project" value="UniProtKB-SubCell"/>
</dbReference>
<name>A0A8J7VZM8_9FIRM</name>
<feature type="transmembrane region" description="Helical" evidence="7">
    <location>
        <begin position="383"/>
        <end position="405"/>
    </location>
</feature>
<feature type="domain" description="Major facilitator superfamily (MFS) profile" evidence="8">
    <location>
        <begin position="46"/>
        <end position="436"/>
    </location>
</feature>
<dbReference type="Gene3D" id="1.20.1250.20">
    <property type="entry name" value="MFS general substrate transporter like domains"/>
    <property type="match status" value="1"/>
</dbReference>
<dbReference type="CDD" id="cd06173">
    <property type="entry name" value="MFS_MefA_like"/>
    <property type="match status" value="1"/>
</dbReference>
<evidence type="ECO:0000259" key="8">
    <source>
        <dbReference type="PROSITE" id="PS50850"/>
    </source>
</evidence>
<dbReference type="AlphaFoldDB" id="A0A8J7VZM8"/>
<proteinExistence type="predicted"/>
<feature type="transmembrane region" description="Helical" evidence="7">
    <location>
        <begin position="48"/>
        <end position="73"/>
    </location>
</feature>
<keyword evidence="4 7" id="KW-0812">Transmembrane</keyword>
<dbReference type="PROSITE" id="PS50850">
    <property type="entry name" value="MFS"/>
    <property type="match status" value="1"/>
</dbReference>
<feature type="transmembrane region" description="Helical" evidence="7">
    <location>
        <begin position="347"/>
        <end position="371"/>
    </location>
</feature>
<dbReference type="InterPro" id="IPR004751">
    <property type="entry name" value="Drug_antiport"/>
</dbReference>
<dbReference type="InterPro" id="IPR011701">
    <property type="entry name" value="MFS"/>
</dbReference>